<dbReference type="InterPro" id="IPR002347">
    <property type="entry name" value="SDR_fam"/>
</dbReference>
<dbReference type="Proteomes" id="UP000722485">
    <property type="component" value="Unassembled WGS sequence"/>
</dbReference>
<evidence type="ECO:0000256" key="1">
    <source>
        <dbReference type="ARBA" id="ARBA00006484"/>
    </source>
</evidence>
<name>A0A9P5LMF5_9HYPO</name>
<comment type="similarity">
    <text evidence="1 3">Belongs to the short-chain dehydrogenases/reductases (SDR) family.</text>
</comment>
<dbReference type="InterPro" id="IPR036291">
    <property type="entry name" value="NAD(P)-bd_dom_sf"/>
</dbReference>
<keyword evidence="2" id="KW-0560">Oxidoreductase</keyword>
<evidence type="ECO:0000313" key="4">
    <source>
        <dbReference type="EMBL" id="KAF7557816.1"/>
    </source>
</evidence>
<reference evidence="4" key="1">
    <citation type="submission" date="2020-03" db="EMBL/GenBank/DDBJ databases">
        <title>Draft Genome Sequence of Cylindrodendrum hubeiense.</title>
        <authorList>
            <person name="Buettner E."/>
            <person name="Kellner H."/>
        </authorList>
    </citation>
    <scope>NUCLEOTIDE SEQUENCE</scope>
    <source>
        <strain evidence="4">IHI 201604</strain>
    </source>
</reference>
<evidence type="ECO:0000313" key="5">
    <source>
        <dbReference type="Proteomes" id="UP000722485"/>
    </source>
</evidence>
<dbReference type="PANTHER" id="PTHR43976">
    <property type="entry name" value="SHORT CHAIN DEHYDROGENASE"/>
    <property type="match status" value="1"/>
</dbReference>
<keyword evidence="5" id="KW-1185">Reference proteome</keyword>
<dbReference type="AlphaFoldDB" id="A0A9P5LMF5"/>
<proteinExistence type="inferred from homology"/>
<protein>
    <recommendedName>
        <fullName evidence="6">NAD(P)-binding protein</fullName>
    </recommendedName>
</protein>
<dbReference type="OrthoDB" id="1274115at2759"/>
<dbReference type="EMBL" id="JAANBB010000003">
    <property type="protein sequence ID" value="KAF7557816.1"/>
    <property type="molecule type" value="Genomic_DNA"/>
</dbReference>
<accession>A0A9P5LMF5</accession>
<dbReference type="PANTHER" id="PTHR43976:SF16">
    <property type="entry name" value="SHORT-CHAIN DEHYDROGENASE_REDUCTASE FAMILY PROTEIN"/>
    <property type="match status" value="1"/>
</dbReference>
<evidence type="ECO:0000256" key="2">
    <source>
        <dbReference type="ARBA" id="ARBA00023002"/>
    </source>
</evidence>
<evidence type="ECO:0000256" key="3">
    <source>
        <dbReference type="RuleBase" id="RU000363"/>
    </source>
</evidence>
<dbReference type="InterPro" id="IPR051911">
    <property type="entry name" value="SDR_oxidoreductase"/>
</dbReference>
<dbReference type="Pfam" id="PF00106">
    <property type="entry name" value="adh_short"/>
    <property type="match status" value="1"/>
</dbReference>
<gene>
    <name evidence="4" type="ORF">G7Z17_g487</name>
</gene>
<comment type="caution">
    <text evidence="4">The sequence shown here is derived from an EMBL/GenBank/DDBJ whole genome shotgun (WGS) entry which is preliminary data.</text>
</comment>
<evidence type="ECO:0008006" key="6">
    <source>
        <dbReference type="Google" id="ProtNLM"/>
    </source>
</evidence>
<dbReference type="PRINTS" id="PR00081">
    <property type="entry name" value="GDHRDH"/>
</dbReference>
<dbReference type="GO" id="GO:0016491">
    <property type="term" value="F:oxidoreductase activity"/>
    <property type="evidence" value="ECO:0007669"/>
    <property type="project" value="UniProtKB-KW"/>
</dbReference>
<dbReference type="SUPFAM" id="SSF51735">
    <property type="entry name" value="NAD(P)-binding Rossmann-fold domains"/>
    <property type="match status" value="1"/>
</dbReference>
<dbReference type="Gene3D" id="3.40.50.720">
    <property type="entry name" value="NAD(P)-binding Rossmann-like Domain"/>
    <property type="match status" value="1"/>
</dbReference>
<dbReference type="CDD" id="cd05374">
    <property type="entry name" value="17beta-HSD-like_SDR_c"/>
    <property type="match status" value="1"/>
</dbReference>
<organism evidence="4 5">
    <name type="scientific">Cylindrodendrum hubeiense</name>
    <dbReference type="NCBI Taxonomy" id="595255"/>
    <lineage>
        <taxon>Eukaryota</taxon>
        <taxon>Fungi</taxon>
        <taxon>Dikarya</taxon>
        <taxon>Ascomycota</taxon>
        <taxon>Pezizomycotina</taxon>
        <taxon>Sordariomycetes</taxon>
        <taxon>Hypocreomycetidae</taxon>
        <taxon>Hypocreales</taxon>
        <taxon>Nectriaceae</taxon>
        <taxon>Cylindrodendrum</taxon>
    </lineage>
</organism>
<sequence>MGDTREAPQDAEPSRAKVWLITGCSSGFGRSLVPAILARGDKVIATARRISDLSHLKDVKNVETIQLDVTAPKEVIRNKVEEAIAHMGTIDVLVNNAGYVLSGVWEELSDEDVKQQFEVNLFGALNLTSVVLPKMRTKRSGTILFLGSIAGWHGVAAGGPYSASKSALEGAVECLAKEVQPIGIRVHIFVLGQFRTNILAAKNKKGILDAEQGIAEYATIKRQIADIHAVTQAAQPGDPSLAVERMLDIARLENLTERQVNNLSLRIPIGSDAVDIMRRKSLETLESLDNWVDFSCSTDFLDTKALPSYYR</sequence>
<dbReference type="PRINTS" id="PR00080">
    <property type="entry name" value="SDRFAMILY"/>
</dbReference>